<dbReference type="Pfam" id="PF07714">
    <property type="entry name" value="PK_Tyr_Ser-Thr"/>
    <property type="match status" value="1"/>
</dbReference>
<reference evidence="2 3" key="1">
    <citation type="submission" date="2015-09" db="EMBL/GenBank/DDBJ databases">
        <title>Draft genome of a European isolate of the apple canker pathogen Neonectria ditissima.</title>
        <authorList>
            <person name="Gomez-Cortecero A."/>
            <person name="Harrison R.J."/>
            <person name="Armitage A.D."/>
        </authorList>
    </citation>
    <scope>NUCLEOTIDE SEQUENCE [LARGE SCALE GENOMIC DNA]</scope>
    <source>
        <strain evidence="2 3">R09/05</strain>
    </source>
</reference>
<organism evidence="2 3">
    <name type="scientific">Neonectria ditissima</name>
    <dbReference type="NCBI Taxonomy" id="78410"/>
    <lineage>
        <taxon>Eukaryota</taxon>
        <taxon>Fungi</taxon>
        <taxon>Dikarya</taxon>
        <taxon>Ascomycota</taxon>
        <taxon>Pezizomycotina</taxon>
        <taxon>Sordariomycetes</taxon>
        <taxon>Hypocreomycetidae</taxon>
        <taxon>Hypocreales</taxon>
        <taxon>Nectriaceae</taxon>
        <taxon>Neonectria</taxon>
    </lineage>
</organism>
<dbReference type="STRING" id="78410.A0A0P7AZV3"/>
<dbReference type="OrthoDB" id="1668230at2759"/>
<dbReference type="EMBL" id="LKCW01000113">
    <property type="protein sequence ID" value="KPM39219.1"/>
    <property type="molecule type" value="Genomic_DNA"/>
</dbReference>
<dbReference type="InterPro" id="IPR011009">
    <property type="entry name" value="Kinase-like_dom_sf"/>
</dbReference>
<sequence>MRLSVWEAAHAIRARLEPLGRTGLSIVYAEKGNSESVLKAAGFWLDGEMYDHAAFAENTSNRFKREAAVYEALGSHPCILTCIGIELMPDREEAWALRLERAPHGNLREFMEKNEPPIMARRMRVAIDFAETIQYVHNRGIIWGDVSARNVLVFDDLRNKLCDFAGSSLKDTYPDLLFLYVPRYWAPGVDEESPAKGTLAMELFALGTAICEITEWAVPYGSIGIEELQQKLLDGEYPHVSEYNPARRIIQRLWQFEYGSAQEVVDALKMASDF</sequence>
<dbReference type="GO" id="GO:0005524">
    <property type="term" value="F:ATP binding"/>
    <property type="evidence" value="ECO:0007669"/>
    <property type="project" value="InterPro"/>
</dbReference>
<dbReference type="PANTHER" id="PTHR24359">
    <property type="entry name" value="SERINE/THREONINE-PROTEIN KINASE SBK1"/>
    <property type="match status" value="1"/>
</dbReference>
<gene>
    <name evidence="2" type="ORF">AK830_g7342</name>
</gene>
<dbReference type="AlphaFoldDB" id="A0A0P7AZV3"/>
<dbReference type="PANTHER" id="PTHR24359:SF1">
    <property type="entry name" value="INHIBITOR OF NUCLEAR FACTOR KAPPA-B KINASE EPSILON SUBUNIT HOMOLOG 1-RELATED"/>
    <property type="match status" value="1"/>
</dbReference>
<accession>A0A0P7AZV3</accession>
<keyword evidence="3" id="KW-1185">Reference proteome</keyword>
<dbReference type="Proteomes" id="UP000050424">
    <property type="component" value="Unassembled WGS sequence"/>
</dbReference>
<dbReference type="SUPFAM" id="SSF56112">
    <property type="entry name" value="Protein kinase-like (PK-like)"/>
    <property type="match status" value="1"/>
</dbReference>
<feature type="domain" description="Protein kinase" evidence="1">
    <location>
        <begin position="13"/>
        <end position="274"/>
    </location>
</feature>
<comment type="caution">
    <text evidence="2">The sequence shown here is derived from an EMBL/GenBank/DDBJ whole genome shotgun (WGS) entry which is preliminary data.</text>
</comment>
<proteinExistence type="predicted"/>
<evidence type="ECO:0000313" key="3">
    <source>
        <dbReference type="Proteomes" id="UP000050424"/>
    </source>
</evidence>
<name>A0A0P7AZV3_9HYPO</name>
<evidence type="ECO:0000259" key="1">
    <source>
        <dbReference type="PROSITE" id="PS50011"/>
    </source>
</evidence>
<dbReference type="Gene3D" id="1.10.510.10">
    <property type="entry name" value="Transferase(Phosphotransferase) domain 1"/>
    <property type="match status" value="1"/>
</dbReference>
<dbReference type="InterPro" id="IPR001245">
    <property type="entry name" value="Ser-Thr/Tyr_kinase_cat_dom"/>
</dbReference>
<evidence type="ECO:0000313" key="2">
    <source>
        <dbReference type="EMBL" id="KPM39219.1"/>
    </source>
</evidence>
<dbReference type="GO" id="GO:0004674">
    <property type="term" value="F:protein serine/threonine kinase activity"/>
    <property type="evidence" value="ECO:0007669"/>
    <property type="project" value="TreeGrafter"/>
</dbReference>
<dbReference type="PROSITE" id="PS50011">
    <property type="entry name" value="PROTEIN_KINASE_DOM"/>
    <property type="match status" value="1"/>
</dbReference>
<protein>
    <recommendedName>
        <fullName evidence="1">Protein kinase domain-containing protein</fullName>
    </recommendedName>
</protein>
<dbReference type="InterPro" id="IPR000719">
    <property type="entry name" value="Prot_kinase_dom"/>
</dbReference>